<organism evidence="7 8">
    <name type="scientific">Propylenella binzhouense</name>
    <dbReference type="NCBI Taxonomy" id="2555902"/>
    <lineage>
        <taxon>Bacteria</taxon>
        <taxon>Pseudomonadati</taxon>
        <taxon>Pseudomonadota</taxon>
        <taxon>Alphaproteobacteria</taxon>
        <taxon>Hyphomicrobiales</taxon>
        <taxon>Propylenellaceae</taxon>
        <taxon>Propylenella</taxon>
    </lineage>
</organism>
<dbReference type="InterPro" id="IPR050078">
    <property type="entry name" value="Ribosomal_L11_MeTrfase_PrmA"/>
</dbReference>
<sequence length="294" mass="31497">MILKATFTAPEPEARRIAACLEREFEDGAVPVALFEEPERRFTVDLYFEAGEPDAVAAMVGDRLAANGIAARPEVEVLPEADWIAEGLKALQPVEAGRFVIHGSHDRATVRPGRVAIEIEAGQAFGTGHHGTTAGCLAVLDRLTRARRFENPLDLGTGSGVLAIALAKVLRVPVLATDIDPVAIRVARENAALNRVAPLANFVAAGGMQHGAIRRRAPFDLIVANILAEPLMRLAPAIAGALAPNGVLVLSGLLRHQRERVVAAYALQGLRLDSARIFEGWAVLVLARRHARQE</sequence>
<comment type="subcellular location">
    <subcellularLocation>
        <location evidence="6">Cytoplasm</location>
    </subcellularLocation>
</comment>
<dbReference type="GO" id="GO:0008276">
    <property type="term" value="F:protein methyltransferase activity"/>
    <property type="evidence" value="ECO:0007669"/>
    <property type="project" value="UniProtKB-UniRule"/>
</dbReference>
<comment type="function">
    <text evidence="6">Methylates ribosomal protein L11.</text>
</comment>
<dbReference type="Gene3D" id="3.40.50.150">
    <property type="entry name" value="Vaccinia Virus protein VP39"/>
    <property type="match status" value="1"/>
</dbReference>
<dbReference type="HAMAP" id="MF_00735">
    <property type="entry name" value="Methyltr_PrmA"/>
    <property type="match status" value="1"/>
</dbReference>
<dbReference type="OrthoDB" id="9785995at2"/>
<dbReference type="Pfam" id="PF06325">
    <property type="entry name" value="PrmA"/>
    <property type="match status" value="1"/>
</dbReference>
<keyword evidence="7" id="KW-0687">Ribonucleoprotein</keyword>
<dbReference type="CDD" id="cd02440">
    <property type="entry name" value="AdoMet_MTases"/>
    <property type="match status" value="1"/>
</dbReference>
<evidence type="ECO:0000256" key="2">
    <source>
        <dbReference type="ARBA" id="ARBA00022490"/>
    </source>
</evidence>
<evidence type="ECO:0000313" key="7">
    <source>
        <dbReference type="EMBL" id="MYZ46937.1"/>
    </source>
</evidence>
<accession>A0A964T2W4</accession>
<keyword evidence="7" id="KW-0689">Ribosomal protein</keyword>
<dbReference type="NCBIfam" id="NF001784">
    <property type="entry name" value="PRK00517.2-1"/>
    <property type="match status" value="1"/>
</dbReference>
<keyword evidence="5 6" id="KW-0949">S-adenosyl-L-methionine</keyword>
<dbReference type="GO" id="GO:0032259">
    <property type="term" value="P:methylation"/>
    <property type="evidence" value="ECO:0007669"/>
    <property type="project" value="UniProtKB-KW"/>
</dbReference>
<dbReference type="PANTHER" id="PTHR43648:SF1">
    <property type="entry name" value="ELECTRON TRANSFER FLAVOPROTEIN BETA SUBUNIT LYSINE METHYLTRANSFERASE"/>
    <property type="match status" value="1"/>
</dbReference>
<dbReference type="GO" id="GO:0005840">
    <property type="term" value="C:ribosome"/>
    <property type="evidence" value="ECO:0007669"/>
    <property type="project" value="UniProtKB-KW"/>
</dbReference>
<proteinExistence type="inferred from homology"/>
<dbReference type="InterPro" id="IPR004498">
    <property type="entry name" value="Ribosomal_PrmA_MeTrfase"/>
</dbReference>
<reference evidence="7" key="1">
    <citation type="submission" date="2019-03" db="EMBL/GenBank/DDBJ databases">
        <title>Afifella sp. nov., isolated from activated sludge.</title>
        <authorList>
            <person name="Li Q."/>
            <person name="Liu Y."/>
        </authorList>
    </citation>
    <scope>NUCLEOTIDE SEQUENCE</scope>
    <source>
        <strain evidence="7">L72</strain>
    </source>
</reference>
<evidence type="ECO:0000256" key="1">
    <source>
        <dbReference type="ARBA" id="ARBA00009741"/>
    </source>
</evidence>
<feature type="binding site" evidence="6">
    <location>
        <position position="178"/>
    </location>
    <ligand>
        <name>S-adenosyl-L-methionine</name>
        <dbReference type="ChEBI" id="CHEBI:59789"/>
    </ligand>
</feature>
<name>A0A964T2W4_9HYPH</name>
<dbReference type="RefSeq" id="WP_161139286.1">
    <property type="nucleotide sequence ID" value="NZ_SPKJ01000008.1"/>
</dbReference>
<dbReference type="SUPFAM" id="SSF53335">
    <property type="entry name" value="S-adenosyl-L-methionine-dependent methyltransferases"/>
    <property type="match status" value="1"/>
</dbReference>
<evidence type="ECO:0000256" key="4">
    <source>
        <dbReference type="ARBA" id="ARBA00022679"/>
    </source>
</evidence>
<dbReference type="Proteomes" id="UP000773614">
    <property type="component" value="Unassembled WGS sequence"/>
</dbReference>
<dbReference type="GO" id="GO:0005737">
    <property type="term" value="C:cytoplasm"/>
    <property type="evidence" value="ECO:0007669"/>
    <property type="project" value="UniProtKB-SubCell"/>
</dbReference>
<feature type="binding site" evidence="6">
    <location>
        <position position="133"/>
    </location>
    <ligand>
        <name>S-adenosyl-L-methionine</name>
        <dbReference type="ChEBI" id="CHEBI:59789"/>
    </ligand>
</feature>
<dbReference type="PANTHER" id="PTHR43648">
    <property type="entry name" value="ELECTRON TRANSFER FLAVOPROTEIN BETA SUBUNIT LYSINE METHYLTRANSFERASE"/>
    <property type="match status" value="1"/>
</dbReference>
<comment type="caution">
    <text evidence="7">The sequence shown here is derived from an EMBL/GenBank/DDBJ whole genome shotgun (WGS) entry which is preliminary data.</text>
</comment>
<evidence type="ECO:0000256" key="6">
    <source>
        <dbReference type="HAMAP-Rule" id="MF_00735"/>
    </source>
</evidence>
<dbReference type="EC" id="2.1.1.-" evidence="6"/>
<gene>
    <name evidence="6" type="primary">prmA</name>
    <name evidence="7" type="ORF">E4O86_04335</name>
</gene>
<feature type="binding site" evidence="6">
    <location>
        <position position="156"/>
    </location>
    <ligand>
        <name>S-adenosyl-L-methionine</name>
        <dbReference type="ChEBI" id="CHEBI:59789"/>
    </ligand>
</feature>
<evidence type="ECO:0000313" key="8">
    <source>
        <dbReference type="Proteomes" id="UP000773614"/>
    </source>
</evidence>
<comment type="similarity">
    <text evidence="1 6">Belongs to the methyltransferase superfamily. PrmA family.</text>
</comment>
<feature type="binding site" evidence="6">
    <location>
        <position position="225"/>
    </location>
    <ligand>
        <name>S-adenosyl-L-methionine</name>
        <dbReference type="ChEBI" id="CHEBI:59789"/>
    </ligand>
</feature>
<dbReference type="InterPro" id="IPR029063">
    <property type="entry name" value="SAM-dependent_MTases_sf"/>
</dbReference>
<evidence type="ECO:0000256" key="3">
    <source>
        <dbReference type="ARBA" id="ARBA00022603"/>
    </source>
</evidence>
<evidence type="ECO:0000256" key="5">
    <source>
        <dbReference type="ARBA" id="ARBA00022691"/>
    </source>
</evidence>
<keyword evidence="2 6" id="KW-0963">Cytoplasm</keyword>
<keyword evidence="8" id="KW-1185">Reference proteome</keyword>
<dbReference type="EMBL" id="SPKJ01000008">
    <property type="protein sequence ID" value="MYZ46937.1"/>
    <property type="molecule type" value="Genomic_DNA"/>
</dbReference>
<comment type="catalytic activity">
    <reaction evidence="6">
        <text>L-lysyl-[protein] + 3 S-adenosyl-L-methionine = N(6),N(6),N(6)-trimethyl-L-lysyl-[protein] + 3 S-adenosyl-L-homocysteine + 3 H(+)</text>
        <dbReference type="Rhea" id="RHEA:54192"/>
        <dbReference type="Rhea" id="RHEA-COMP:9752"/>
        <dbReference type="Rhea" id="RHEA-COMP:13826"/>
        <dbReference type="ChEBI" id="CHEBI:15378"/>
        <dbReference type="ChEBI" id="CHEBI:29969"/>
        <dbReference type="ChEBI" id="CHEBI:57856"/>
        <dbReference type="ChEBI" id="CHEBI:59789"/>
        <dbReference type="ChEBI" id="CHEBI:61961"/>
    </reaction>
</comment>
<keyword evidence="3 6" id="KW-0489">Methyltransferase</keyword>
<keyword evidence="4 6" id="KW-0808">Transferase</keyword>
<dbReference type="AlphaFoldDB" id="A0A964T2W4"/>
<protein>
    <recommendedName>
        <fullName evidence="6">Ribosomal protein L11 methyltransferase</fullName>
        <shortName evidence="6">L11 Mtase</shortName>
        <ecNumber evidence="6">2.1.1.-</ecNumber>
    </recommendedName>
</protein>